<dbReference type="EC" id="2.7.7.19" evidence="5"/>
<keyword evidence="6" id="KW-0963">Cytoplasm</keyword>
<dbReference type="SUPFAM" id="SSF81301">
    <property type="entry name" value="Nucleotidyltransferase"/>
    <property type="match status" value="1"/>
</dbReference>
<keyword evidence="7" id="KW-0808">Transferase</keyword>
<dbReference type="Gene3D" id="1.10.1410.10">
    <property type="match status" value="1"/>
</dbReference>
<dbReference type="AlphaFoldDB" id="A0A8H3YED6"/>
<dbReference type="GO" id="GO:0046872">
    <property type="term" value="F:metal ion binding"/>
    <property type="evidence" value="ECO:0007669"/>
    <property type="project" value="UniProtKB-KW"/>
</dbReference>
<evidence type="ECO:0000256" key="6">
    <source>
        <dbReference type="ARBA" id="ARBA00022490"/>
    </source>
</evidence>
<comment type="cofactor">
    <cofactor evidence="2">
        <name>Mg(2+)</name>
        <dbReference type="ChEBI" id="CHEBI:18420"/>
    </cofactor>
</comment>
<dbReference type="PANTHER" id="PTHR12271:SF40">
    <property type="entry name" value="POLY(A) RNA POLYMERASE GLD2"/>
    <property type="match status" value="1"/>
</dbReference>
<organism evidence="13 14">
    <name type="scientific">Naganishia liquefaciens</name>
    <dbReference type="NCBI Taxonomy" id="104408"/>
    <lineage>
        <taxon>Eukaryota</taxon>
        <taxon>Fungi</taxon>
        <taxon>Dikarya</taxon>
        <taxon>Basidiomycota</taxon>
        <taxon>Agaricomycotina</taxon>
        <taxon>Tremellomycetes</taxon>
        <taxon>Filobasidiales</taxon>
        <taxon>Filobasidiaceae</taxon>
        <taxon>Naganishia</taxon>
    </lineage>
</organism>
<comment type="caution">
    <text evidence="13">The sequence shown here is derived from an EMBL/GenBank/DDBJ whole genome shotgun (WGS) entry which is preliminary data.</text>
</comment>
<feature type="region of interest" description="Disordered" evidence="10">
    <location>
        <begin position="494"/>
        <end position="633"/>
    </location>
</feature>
<evidence type="ECO:0000256" key="7">
    <source>
        <dbReference type="ARBA" id="ARBA00022679"/>
    </source>
</evidence>
<accession>A0A8H3YED6</accession>
<evidence type="ECO:0000256" key="5">
    <source>
        <dbReference type="ARBA" id="ARBA00012388"/>
    </source>
</evidence>
<name>A0A8H3YED6_9TREE</name>
<evidence type="ECO:0000256" key="9">
    <source>
        <dbReference type="ARBA" id="ARBA00022842"/>
    </source>
</evidence>
<evidence type="ECO:0000256" key="4">
    <source>
        <dbReference type="ARBA" id="ARBA00008593"/>
    </source>
</evidence>
<dbReference type="SUPFAM" id="SSF81631">
    <property type="entry name" value="PAP/OAS1 substrate-binding domain"/>
    <property type="match status" value="1"/>
</dbReference>
<comment type="cofactor">
    <cofactor evidence="1">
        <name>Mn(2+)</name>
        <dbReference type="ChEBI" id="CHEBI:29035"/>
    </cofactor>
</comment>
<sequence length="815" mass="87809">MNPSYTVPALPSHPQGAAQSLPYRQYLTDLSTSLFSFVLPLLPTAEELATKEEVRGLIERLIKTIEPSSRLASFGSSCNSFGLRNSDMDLVCLIDNKEAALHASDLVAMIGDLLERETNFEVKPLPKARIPIIKLTLNPSPGLPYGIACDIGFENRLALENTRLLLTYATIDPARIRTLVLFLKVWSKRRKINSPYRGTLSSYGFTLMVIFFLVHVKNPPVLPNLQRIAPLRPMSKEETTIDGRDVWFFDDTETLRKEWSSANFESVGELLIDFFRYYSHDFQYNNTVISIRAGHLTKESKGWMNDIDVGGLNENARDRNRLCIEDPFETPYNVARTVTKDGLYTIRGEFMRATRILTQHRDQRDRAVLALAELCMEREDELARAPRSASPAPRSLAGGSRAPFGMTGWKTQMGASPYDRMPSSASSGMMSPNSAGPSETDDYTRRSFSQGATTKRGRQPESSDRQYSAQERWLAQAGLGFDAPMAGVTGAFLGGRASSGTPDPSLRGRDAGSRQGMDPSMSYGMPSARRMSGMNYPSELPGAHGSASAPISPVKQGGPLPDHRQNGTWSAQVSPRQASQARLPPVNDNRMPAVALPPRRASGNAGRGGPSGSSGFDARTTHAGPASNGYARFASPPSAAYISNAGARRAYSVGPGHNAAFGAPGAGASADSGYAVYPQQHSGTSPLPSFQPFGGAHAPPQNGNLQAMSPPSFISPTSLLSPETRSTPLDNYPMYRMKGDTTGLSHVGAIGTRQVQDSDRGADDNEALDALASGLKEVALGLDAGEEAQPSTSTEASFKLPSGSANVPPPRKSSA</sequence>
<dbReference type="GO" id="GO:0010605">
    <property type="term" value="P:negative regulation of macromolecule metabolic process"/>
    <property type="evidence" value="ECO:0007669"/>
    <property type="project" value="UniProtKB-ARBA"/>
</dbReference>
<dbReference type="InterPro" id="IPR002058">
    <property type="entry name" value="PAP_assoc"/>
</dbReference>
<feature type="region of interest" description="Disordered" evidence="10">
    <location>
        <begin position="382"/>
        <end position="469"/>
    </location>
</feature>
<feature type="region of interest" description="Disordered" evidence="10">
    <location>
        <begin position="783"/>
        <end position="815"/>
    </location>
</feature>
<dbReference type="InterPro" id="IPR043519">
    <property type="entry name" value="NT_sf"/>
</dbReference>
<proteinExistence type="inferred from homology"/>
<dbReference type="Pfam" id="PF03828">
    <property type="entry name" value="PAP_assoc"/>
    <property type="match status" value="1"/>
</dbReference>
<dbReference type="EMBL" id="BLZA01000009">
    <property type="protein sequence ID" value="GHJ84656.1"/>
    <property type="molecule type" value="Genomic_DNA"/>
</dbReference>
<evidence type="ECO:0000313" key="14">
    <source>
        <dbReference type="Proteomes" id="UP000620104"/>
    </source>
</evidence>
<feature type="domain" description="PAP-associated" evidence="11">
    <location>
        <begin position="266"/>
        <end position="330"/>
    </location>
</feature>
<comment type="similarity">
    <text evidence="4">Belongs to the DNA polymerase type-B-like family.</text>
</comment>
<dbReference type="OrthoDB" id="407432at2759"/>
<dbReference type="GO" id="GO:0005737">
    <property type="term" value="C:cytoplasm"/>
    <property type="evidence" value="ECO:0007669"/>
    <property type="project" value="UniProtKB-SubCell"/>
</dbReference>
<feature type="compositionally biased region" description="Low complexity" evidence="10">
    <location>
        <begin position="421"/>
        <end position="438"/>
    </location>
</feature>
<feature type="domain" description="Poly(A) RNA polymerase mitochondrial-like central palm" evidence="12">
    <location>
        <begin position="31"/>
        <end position="169"/>
    </location>
</feature>
<evidence type="ECO:0000259" key="12">
    <source>
        <dbReference type="Pfam" id="PF22600"/>
    </source>
</evidence>
<evidence type="ECO:0000256" key="10">
    <source>
        <dbReference type="SAM" id="MobiDB-lite"/>
    </source>
</evidence>
<dbReference type="GO" id="GO:0031123">
    <property type="term" value="P:RNA 3'-end processing"/>
    <property type="evidence" value="ECO:0007669"/>
    <property type="project" value="TreeGrafter"/>
</dbReference>
<dbReference type="Pfam" id="PF22600">
    <property type="entry name" value="MTPAP-like_central"/>
    <property type="match status" value="1"/>
</dbReference>
<evidence type="ECO:0000313" key="13">
    <source>
        <dbReference type="EMBL" id="GHJ84656.1"/>
    </source>
</evidence>
<dbReference type="CDD" id="cd05402">
    <property type="entry name" value="NT_PAP_TUTase"/>
    <property type="match status" value="1"/>
</dbReference>
<dbReference type="Proteomes" id="UP000620104">
    <property type="component" value="Unassembled WGS sequence"/>
</dbReference>
<evidence type="ECO:0000256" key="2">
    <source>
        <dbReference type="ARBA" id="ARBA00001946"/>
    </source>
</evidence>
<evidence type="ECO:0000259" key="11">
    <source>
        <dbReference type="Pfam" id="PF03828"/>
    </source>
</evidence>
<feature type="compositionally biased region" description="Polar residues" evidence="10">
    <location>
        <begin position="566"/>
        <end position="580"/>
    </location>
</feature>
<reference evidence="13" key="1">
    <citation type="submission" date="2020-07" db="EMBL/GenBank/DDBJ databases">
        <title>Draft Genome Sequence of a Deep-Sea Yeast, Naganishia (Cryptococcus) liquefaciens strain N6.</title>
        <authorList>
            <person name="Han Y.W."/>
            <person name="Kajitani R."/>
            <person name="Morimoto H."/>
            <person name="Parhat M."/>
            <person name="Tsubouchi H."/>
            <person name="Bakenova O."/>
            <person name="Ogata M."/>
            <person name="Argunhan B."/>
            <person name="Aoki R."/>
            <person name="Kajiwara S."/>
            <person name="Itoh T."/>
            <person name="Iwasaki H."/>
        </authorList>
    </citation>
    <scope>NUCLEOTIDE SEQUENCE</scope>
    <source>
        <strain evidence="13">N6</strain>
    </source>
</reference>
<gene>
    <name evidence="13" type="ORF">NliqN6_1058</name>
</gene>
<dbReference type="GO" id="GO:1990817">
    <property type="term" value="F:poly(A) RNA polymerase activity"/>
    <property type="evidence" value="ECO:0007669"/>
    <property type="project" value="UniProtKB-EC"/>
</dbReference>
<keyword evidence="9" id="KW-0460">Magnesium</keyword>
<dbReference type="InterPro" id="IPR054708">
    <property type="entry name" value="MTPAP-like_central"/>
</dbReference>
<feature type="compositionally biased region" description="Polar residues" evidence="10">
    <location>
        <begin position="679"/>
        <end position="688"/>
    </location>
</feature>
<evidence type="ECO:0000256" key="3">
    <source>
        <dbReference type="ARBA" id="ARBA00004496"/>
    </source>
</evidence>
<keyword evidence="14" id="KW-1185">Reference proteome</keyword>
<evidence type="ECO:0000256" key="1">
    <source>
        <dbReference type="ARBA" id="ARBA00001936"/>
    </source>
</evidence>
<evidence type="ECO:0000256" key="8">
    <source>
        <dbReference type="ARBA" id="ARBA00022723"/>
    </source>
</evidence>
<dbReference type="PANTHER" id="PTHR12271">
    <property type="entry name" value="POLY A POLYMERASE CID PAP -RELATED"/>
    <property type="match status" value="1"/>
</dbReference>
<comment type="subcellular location">
    <subcellularLocation>
        <location evidence="3">Cytoplasm</location>
    </subcellularLocation>
</comment>
<dbReference type="Gene3D" id="3.30.460.10">
    <property type="entry name" value="Beta Polymerase, domain 2"/>
    <property type="match status" value="1"/>
</dbReference>
<feature type="compositionally biased region" description="Polar residues" evidence="10">
    <location>
        <begin position="701"/>
        <end position="729"/>
    </location>
</feature>
<feature type="compositionally biased region" description="Low complexity" evidence="10">
    <location>
        <begin position="385"/>
        <end position="397"/>
    </location>
</feature>
<keyword evidence="8" id="KW-0479">Metal-binding</keyword>
<feature type="region of interest" description="Disordered" evidence="10">
    <location>
        <begin position="677"/>
        <end position="764"/>
    </location>
</feature>
<protein>
    <recommendedName>
        <fullName evidence="5">polynucleotide adenylyltransferase</fullName>
        <ecNumber evidence="5">2.7.7.19</ecNumber>
    </recommendedName>
</protein>